<evidence type="ECO:0000259" key="3">
    <source>
        <dbReference type="Pfam" id="PF01656"/>
    </source>
</evidence>
<dbReference type="PANTHER" id="PTHR43384">
    <property type="entry name" value="SEPTUM SITE-DETERMINING PROTEIN MIND HOMOLOG, CHLOROPLASTIC-RELATED"/>
    <property type="match status" value="1"/>
</dbReference>
<sequence>MERKIIAVCGKGGVGKTAFTSMMTKVLAKQKAPEKLLVIDADPALGLPFALGVTTDLTIGKVREEIIRAAQDGETDKAAIAEKLDYMIFNALVEKESFSFLAMGCMDREGCFCALNDLLRDAIAQLSNSFDAILIDGEAGLEQINRQVVDKVNTLIIVTDTSYRGMQTVKHIKQLVDNGYVPACDQIGVVFNRCRAKVSSLEAMAQEIGVPVFGIIPYDDLVEKHDLAGKPLLELTEESLALQAVTRIVKKIK</sequence>
<dbReference type="EMBL" id="CP155573">
    <property type="protein sequence ID" value="XFO67480.1"/>
    <property type="molecule type" value="Genomic_DNA"/>
</dbReference>
<feature type="domain" description="CobQ/CobB/MinD/ParA nucleotide binding" evidence="3">
    <location>
        <begin position="5"/>
        <end position="231"/>
    </location>
</feature>
<evidence type="ECO:0000313" key="4">
    <source>
        <dbReference type="EMBL" id="XFO67480.1"/>
    </source>
</evidence>
<dbReference type="PANTHER" id="PTHR43384:SF6">
    <property type="entry name" value="SEPTUM SITE-DETERMINING PROTEIN MIND HOMOLOG, CHLOROPLASTIC"/>
    <property type="match status" value="1"/>
</dbReference>
<dbReference type="Proteomes" id="UP000216752">
    <property type="component" value="Chromosome"/>
</dbReference>
<dbReference type="InterPro" id="IPR050625">
    <property type="entry name" value="ParA/MinD_ATPase"/>
</dbReference>
<accession>A0ABZ3IP40</accession>
<proteinExistence type="predicted"/>
<dbReference type="Gene3D" id="3.40.50.300">
    <property type="entry name" value="P-loop containing nucleotide triphosphate hydrolases"/>
    <property type="match status" value="1"/>
</dbReference>
<reference evidence="4" key="1">
    <citation type="submission" date="2024-05" db="EMBL/GenBank/DDBJ databases">
        <title>Isolation and characterization of Sporomusa carbonis sp. nov., a carboxydotrophic hydrogenogen in the genus of Sporomusa isolated from a charcoal burning pile.</title>
        <authorList>
            <person name="Boeer T."/>
            <person name="Rosenbaum F."/>
            <person name="Eysell L."/>
            <person name="Mueller V."/>
            <person name="Daniel R."/>
            <person name="Poehlein A."/>
        </authorList>
    </citation>
    <scope>NUCLEOTIDE SEQUENCE [LARGE SCALE GENOMIC DNA]</scope>
    <source>
        <strain evidence="4">DSM 10669</strain>
    </source>
</reference>
<dbReference type="InterPro" id="IPR002586">
    <property type="entry name" value="CobQ/CobB/MinD/ParA_Nub-bd_dom"/>
</dbReference>
<dbReference type="RefSeq" id="WP_094604239.1">
    <property type="nucleotide sequence ID" value="NZ_CP155573.1"/>
</dbReference>
<keyword evidence="5" id="KW-1185">Reference proteome</keyword>
<dbReference type="PIRSF" id="PIRSF005647">
    <property type="entry name" value="CooC"/>
    <property type="match status" value="1"/>
</dbReference>
<organism evidence="4 5">
    <name type="scientific">Sporomusa silvacetica DSM 10669</name>
    <dbReference type="NCBI Taxonomy" id="1123289"/>
    <lineage>
        <taxon>Bacteria</taxon>
        <taxon>Bacillati</taxon>
        <taxon>Bacillota</taxon>
        <taxon>Negativicutes</taxon>
        <taxon>Selenomonadales</taxon>
        <taxon>Sporomusaceae</taxon>
        <taxon>Sporomusa</taxon>
    </lineage>
</organism>
<evidence type="ECO:0000313" key="5">
    <source>
        <dbReference type="Proteomes" id="UP000216752"/>
    </source>
</evidence>
<dbReference type="InterPro" id="IPR014433">
    <property type="entry name" value="CooC"/>
</dbReference>
<protein>
    <submittedName>
        <fullName evidence="4">Iron-sulfur cluster carrier protein</fullName>
    </submittedName>
</protein>
<keyword evidence="2" id="KW-0067">ATP-binding</keyword>
<evidence type="ECO:0000256" key="1">
    <source>
        <dbReference type="ARBA" id="ARBA00022741"/>
    </source>
</evidence>
<dbReference type="SUPFAM" id="SSF52540">
    <property type="entry name" value="P-loop containing nucleoside triphosphate hydrolases"/>
    <property type="match status" value="1"/>
</dbReference>
<name>A0ABZ3IP40_9FIRM</name>
<evidence type="ECO:0000256" key="2">
    <source>
        <dbReference type="ARBA" id="ARBA00022840"/>
    </source>
</evidence>
<keyword evidence="1" id="KW-0547">Nucleotide-binding</keyword>
<dbReference type="Pfam" id="PF01656">
    <property type="entry name" value="CbiA"/>
    <property type="match status" value="1"/>
</dbReference>
<dbReference type="InterPro" id="IPR027417">
    <property type="entry name" value="P-loop_NTPase"/>
</dbReference>
<gene>
    <name evidence="4" type="ORF">SPSIL_036790</name>
</gene>